<dbReference type="AlphaFoldDB" id="A0ABD2W2P7"/>
<keyword evidence="2" id="KW-1185">Reference proteome</keyword>
<dbReference type="EMBL" id="JBJJXI010000137">
    <property type="protein sequence ID" value="KAL3387419.1"/>
    <property type="molecule type" value="Genomic_DNA"/>
</dbReference>
<reference evidence="1 2" key="1">
    <citation type="journal article" date="2024" name="bioRxiv">
        <title>A reference genome for Trichogramma kaykai: A tiny desert-dwelling parasitoid wasp with competing sex-ratio distorters.</title>
        <authorList>
            <person name="Culotta J."/>
            <person name="Lindsey A.R."/>
        </authorList>
    </citation>
    <scope>NUCLEOTIDE SEQUENCE [LARGE SCALE GENOMIC DNA]</scope>
    <source>
        <strain evidence="1 2">KSX58</strain>
    </source>
</reference>
<accession>A0ABD2W2P7</accession>
<gene>
    <name evidence="1" type="ORF">TKK_017350</name>
</gene>
<sequence length="531" mass="62582">MATAKSTFINFGFAKICEKYRSNLKEHTHKPLELLNDYQDFDKKIRKMNMELLSLNSKTMKLPVFSSPQTSDKKLKTLHKCKKICNSKHQMRAQNQLWLFKKVMSLYEKFHQIIEQSCSEYHALREMSESYKFLFNREKKVKSIEESNYNCQNIYKMFQIQLDKMPNDLTIHSEKEKLVIKNFKFEPERVSVNTDEFMTALLMYISKNYMILDYVNIISETLGINDNPLLGQDINILWKENLKRENKPLILEIEEKTDIANHVSLYKQEIIILLEEILQRVIETLTFEIKKTNEIQEYRSKNVNPHLNSFLMESVDFPIKMSTDHGFEIFQESGNGSCKMLTRIAKPTVPHMWENNFNPLTLSNENNFIFLNFCQQPFVKFDVSGIDICRVDHFNLEACFNDLFHEFSKNKNGQDINYPKLSLEYDTENSSQKKITNYNLRLRPNWTKVRRKWVKKSGKLSKLSSSGIIENISIGVGEFSIRRKDMGSQADFPMIELSDNSTSYSDAENERETDFQRTLEHLLLHRDSIIL</sequence>
<dbReference type="Proteomes" id="UP001627154">
    <property type="component" value="Unassembled WGS sequence"/>
</dbReference>
<evidence type="ECO:0000313" key="2">
    <source>
        <dbReference type="Proteomes" id="UP001627154"/>
    </source>
</evidence>
<evidence type="ECO:0000313" key="1">
    <source>
        <dbReference type="EMBL" id="KAL3387419.1"/>
    </source>
</evidence>
<name>A0ABD2W2P7_9HYME</name>
<comment type="caution">
    <text evidence="1">The sequence shown here is derived from an EMBL/GenBank/DDBJ whole genome shotgun (WGS) entry which is preliminary data.</text>
</comment>
<protein>
    <submittedName>
        <fullName evidence="1">Uncharacterized protein</fullName>
    </submittedName>
</protein>
<organism evidence="1 2">
    <name type="scientific">Trichogramma kaykai</name>
    <dbReference type="NCBI Taxonomy" id="54128"/>
    <lineage>
        <taxon>Eukaryota</taxon>
        <taxon>Metazoa</taxon>
        <taxon>Ecdysozoa</taxon>
        <taxon>Arthropoda</taxon>
        <taxon>Hexapoda</taxon>
        <taxon>Insecta</taxon>
        <taxon>Pterygota</taxon>
        <taxon>Neoptera</taxon>
        <taxon>Endopterygota</taxon>
        <taxon>Hymenoptera</taxon>
        <taxon>Apocrita</taxon>
        <taxon>Proctotrupomorpha</taxon>
        <taxon>Chalcidoidea</taxon>
        <taxon>Trichogrammatidae</taxon>
        <taxon>Trichogramma</taxon>
    </lineage>
</organism>
<proteinExistence type="predicted"/>